<feature type="region of interest" description="Disordered" evidence="1">
    <location>
        <begin position="246"/>
        <end position="291"/>
    </location>
</feature>
<comment type="caution">
    <text evidence="2">The sequence shown here is derived from an EMBL/GenBank/DDBJ whole genome shotgun (WGS) entry which is preliminary data.</text>
</comment>
<proteinExistence type="predicted"/>
<dbReference type="AlphaFoldDB" id="A0A1Y1WFZ3"/>
<name>A0A1Y1WFZ3_9FUNG</name>
<evidence type="ECO:0000313" key="2">
    <source>
        <dbReference type="EMBL" id="ORX72407.1"/>
    </source>
</evidence>
<feature type="region of interest" description="Disordered" evidence="1">
    <location>
        <begin position="458"/>
        <end position="511"/>
    </location>
</feature>
<evidence type="ECO:0000313" key="3">
    <source>
        <dbReference type="Proteomes" id="UP000193922"/>
    </source>
</evidence>
<accession>A0A1Y1WFZ3</accession>
<keyword evidence="3" id="KW-1185">Reference proteome</keyword>
<dbReference type="OrthoDB" id="5590456at2759"/>
<evidence type="ECO:0000256" key="1">
    <source>
        <dbReference type="SAM" id="MobiDB-lite"/>
    </source>
</evidence>
<dbReference type="Proteomes" id="UP000193922">
    <property type="component" value="Unassembled WGS sequence"/>
</dbReference>
<dbReference type="RefSeq" id="XP_040745831.1">
    <property type="nucleotide sequence ID" value="XM_040890992.1"/>
</dbReference>
<dbReference type="EMBL" id="MCFD01000003">
    <property type="protein sequence ID" value="ORX72407.1"/>
    <property type="molecule type" value="Genomic_DNA"/>
</dbReference>
<organism evidence="2 3">
    <name type="scientific">Linderina pennispora</name>
    <dbReference type="NCBI Taxonomy" id="61395"/>
    <lineage>
        <taxon>Eukaryota</taxon>
        <taxon>Fungi</taxon>
        <taxon>Fungi incertae sedis</taxon>
        <taxon>Zoopagomycota</taxon>
        <taxon>Kickxellomycotina</taxon>
        <taxon>Kickxellomycetes</taxon>
        <taxon>Kickxellales</taxon>
        <taxon>Kickxellaceae</taxon>
        <taxon>Linderina</taxon>
    </lineage>
</organism>
<feature type="compositionally biased region" description="Acidic residues" evidence="1">
    <location>
        <begin position="474"/>
        <end position="484"/>
    </location>
</feature>
<protein>
    <submittedName>
        <fullName evidence="2">Uncharacterized protein</fullName>
    </submittedName>
</protein>
<feature type="compositionally biased region" description="Basic and acidic residues" evidence="1">
    <location>
        <begin position="255"/>
        <end position="265"/>
    </location>
</feature>
<sequence length="752" mass="83026">MSENDNAQGTGIQSDTFYADPLPSTSYDVLADSHTAGENSMNQGGSADSTTRVLDPAAIQTQAAIQVSIQKIIAGIEPFSGDPAGPTTVMWLNTVDKNLALFATTDISKEVIVAYVQKRLTGQAEAIMHGYEFTSRSTLGQALRTAFPESIFIDDARAKMDNMATFENLLAESIRAEGLKLLRHAGVNNTHTTMLARTLAEMDRYAWVDTRLKPEEATIDNIDDALKAFERSVSIRRAAGVAKNPKATILGKARTSSDEHKKAMPESDEASDTSKRKQRKQRQRNKDRERIKILEEKIASGSQGQQCSESASYVVGAISNTSVATIANHESRPTGKEVWSRGWRKVDGVSLNGQQAKAIADEGSEVAIITKDAATRLHLLTWTRDAPVLMPIWGNAHGHKSIGRAYGTVSIKHGPETRICMVVVDLPNVPWDLLLNKSTLDALDVQLMTPAARRRIEARQREQKRKRQEVAEIVYDDSETDTGIDSEHTLVDDDNDDNDDGGAAYDETFEPKTKAKKIDSIPIDTLDKSKNTIQRGMRVKLGLPPQFFSFERDEEFTRLDALYPPVDEENLLGRLNDQCPTTALKHRLVDILMKHNPVIREYPSGCPPPAAVAPIVPPMVPDARPIHVLQHSQSDSALEAIDSFAATRLQYGIDYPSTTHAQAPVFTRPKPNTTARRVLLDDSANNELNMVSTGLQLARPYDVLAFLRDARICAIFGPTMHMFMATSKLPDWYKAILNHQPLHSRSSSGLCR</sequence>
<gene>
    <name evidence="2" type="ORF">DL89DRAFT_312388</name>
</gene>
<dbReference type="GeneID" id="63807640"/>
<reference evidence="2 3" key="1">
    <citation type="submission" date="2016-07" db="EMBL/GenBank/DDBJ databases">
        <title>Pervasive Adenine N6-methylation of Active Genes in Fungi.</title>
        <authorList>
            <consortium name="DOE Joint Genome Institute"/>
            <person name="Mondo S.J."/>
            <person name="Dannebaum R.O."/>
            <person name="Kuo R.C."/>
            <person name="Labutti K."/>
            <person name="Haridas S."/>
            <person name="Kuo A."/>
            <person name="Salamov A."/>
            <person name="Ahrendt S.R."/>
            <person name="Lipzen A."/>
            <person name="Sullivan W."/>
            <person name="Andreopoulos W.B."/>
            <person name="Clum A."/>
            <person name="Lindquist E."/>
            <person name="Daum C."/>
            <person name="Ramamoorthy G.K."/>
            <person name="Gryganskyi A."/>
            <person name="Culley D."/>
            <person name="Magnuson J.K."/>
            <person name="James T.Y."/>
            <person name="O'Malley M.A."/>
            <person name="Stajich J.E."/>
            <person name="Spatafora J.W."/>
            <person name="Visel A."/>
            <person name="Grigoriev I.V."/>
        </authorList>
    </citation>
    <scope>NUCLEOTIDE SEQUENCE [LARGE SCALE GENOMIC DNA]</scope>
    <source>
        <strain evidence="2 3">ATCC 12442</strain>
    </source>
</reference>